<protein>
    <recommendedName>
        <fullName evidence="3">ESPR domain-containing protein</fullName>
    </recommendedName>
</protein>
<evidence type="ECO:0008006" key="3">
    <source>
        <dbReference type="Google" id="ProtNLM"/>
    </source>
</evidence>
<proteinExistence type="predicted"/>
<organism evidence="1 2">
    <name type="scientific">Vogesella fluminis</name>
    <dbReference type="NCBI Taxonomy" id="1069161"/>
    <lineage>
        <taxon>Bacteria</taxon>
        <taxon>Pseudomonadati</taxon>
        <taxon>Pseudomonadota</taxon>
        <taxon>Betaproteobacteria</taxon>
        <taxon>Neisseriales</taxon>
        <taxon>Chromobacteriaceae</taxon>
        <taxon>Vogesella</taxon>
    </lineage>
</organism>
<reference evidence="2" key="1">
    <citation type="journal article" date="2019" name="Int. J. Syst. Evol. Microbiol.">
        <title>The Global Catalogue of Microorganisms (GCM) 10K type strain sequencing project: providing services to taxonomists for standard genome sequencing and annotation.</title>
        <authorList>
            <consortium name="The Broad Institute Genomics Platform"/>
            <consortium name="The Broad Institute Genome Sequencing Center for Infectious Disease"/>
            <person name="Wu L."/>
            <person name="Ma J."/>
        </authorList>
    </citation>
    <scope>NUCLEOTIDE SEQUENCE [LARGE SCALE GENOMIC DNA]</scope>
    <source>
        <strain evidence="2">KCTC 23713</strain>
    </source>
</reference>
<sequence length="112" mass="11874">MTENQPYPLLAWCRRWCGIFARQAGVWNTSRAGLAAAWWLAGHGVGPFAAVTAQEAVTRRFVTGKKSFKNNSVTASLPSLRVFGGVGKHAANLAAPGPGGIGCNTCIFLTRV</sequence>
<dbReference type="Proteomes" id="UP000662678">
    <property type="component" value="Unassembled WGS sequence"/>
</dbReference>
<comment type="caution">
    <text evidence="1">The sequence shown here is derived from an EMBL/GenBank/DDBJ whole genome shotgun (WGS) entry which is preliminary data.</text>
</comment>
<accession>A0ABQ3HGP7</accession>
<evidence type="ECO:0000313" key="2">
    <source>
        <dbReference type="Proteomes" id="UP000662678"/>
    </source>
</evidence>
<evidence type="ECO:0000313" key="1">
    <source>
        <dbReference type="EMBL" id="GHD81209.1"/>
    </source>
</evidence>
<dbReference type="EMBL" id="BMYP01000046">
    <property type="protein sequence ID" value="GHD81209.1"/>
    <property type="molecule type" value="Genomic_DNA"/>
</dbReference>
<gene>
    <name evidence="1" type="ORF">GCM10011419_26830</name>
</gene>
<name>A0ABQ3HGP7_9NEIS</name>
<keyword evidence="2" id="KW-1185">Reference proteome</keyword>